<evidence type="ECO:0000256" key="6">
    <source>
        <dbReference type="ARBA" id="ARBA00022989"/>
    </source>
</evidence>
<dbReference type="EMBL" id="JANBQB010000442">
    <property type="protein sequence ID" value="KAJ1976320.1"/>
    <property type="molecule type" value="Genomic_DNA"/>
</dbReference>
<keyword evidence="7 8" id="KW-0472">Membrane</keyword>
<organism evidence="9 10">
    <name type="scientific">Dimargaris verticillata</name>
    <dbReference type="NCBI Taxonomy" id="2761393"/>
    <lineage>
        <taxon>Eukaryota</taxon>
        <taxon>Fungi</taxon>
        <taxon>Fungi incertae sedis</taxon>
        <taxon>Zoopagomycota</taxon>
        <taxon>Kickxellomycotina</taxon>
        <taxon>Dimargaritomycetes</taxon>
        <taxon>Dimargaritales</taxon>
        <taxon>Dimargaritaceae</taxon>
        <taxon>Dimargaris</taxon>
    </lineage>
</organism>
<evidence type="ECO:0000256" key="3">
    <source>
        <dbReference type="ARBA" id="ARBA00007168"/>
    </source>
</evidence>
<comment type="caution">
    <text evidence="9">The sequence shown here is derived from an EMBL/GenBank/DDBJ whole genome shotgun (WGS) entry which is preliminary data.</text>
</comment>
<evidence type="ECO:0000256" key="5">
    <source>
        <dbReference type="ARBA" id="ARBA00022692"/>
    </source>
</evidence>
<feature type="non-terminal residue" evidence="9">
    <location>
        <position position="1"/>
    </location>
</feature>
<dbReference type="PANTHER" id="PTHR12385:SF4">
    <property type="entry name" value="PROTEIN PNS1"/>
    <property type="match status" value="1"/>
</dbReference>
<feature type="transmembrane region" description="Helical" evidence="8">
    <location>
        <begin position="225"/>
        <end position="243"/>
    </location>
</feature>
<dbReference type="AlphaFoldDB" id="A0A9W8B6E3"/>
<evidence type="ECO:0000256" key="8">
    <source>
        <dbReference type="RuleBase" id="RU368066"/>
    </source>
</evidence>
<feature type="transmembrane region" description="Helical" evidence="8">
    <location>
        <begin position="105"/>
        <end position="125"/>
    </location>
</feature>
<accession>A0A9W8B6E3</accession>
<keyword evidence="5 8" id="KW-0812">Transmembrane</keyword>
<evidence type="ECO:0000313" key="9">
    <source>
        <dbReference type="EMBL" id="KAJ1976320.1"/>
    </source>
</evidence>
<dbReference type="InterPro" id="IPR002229">
    <property type="entry name" value="RhesusRHD"/>
</dbReference>
<dbReference type="OrthoDB" id="44736at2759"/>
<feature type="transmembrane region" description="Helical" evidence="8">
    <location>
        <begin position="419"/>
        <end position="438"/>
    </location>
</feature>
<feature type="transmembrane region" description="Helical" evidence="8">
    <location>
        <begin position="383"/>
        <end position="407"/>
    </location>
</feature>
<feature type="transmembrane region" description="Helical" evidence="8">
    <location>
        <begin position="172"/>
        <end position="195"/>
    </location>
</feature>
<sequence>PPSYTSQSPPKINVGPSEEQRYNKTPVFRDIWAAILFALVLASFVVFSVLAIQSLPAGTFSGAGAMGSSTSFYSRPTFICFALVAAAAFVLSLGYLGLMQLCPRVMIIVSFWFSVAVGIGTAAYYFYRRLYWVAVLALIFAIVYALMWFYARKRIPFATVMLTTVMDITRRFPATLGLGVGFLLLNLAFCLWWAVTLISTFSYMKKYESCSHYVNSAGRQDVSCSNGPLIGVIVYLCFVWFWVTQVIYNVLHTTVAGVFATFYFFEGSPMGYPTTTPTASALKRATTNSFGSVCFGSLLVAIFQTIRGILQTLMNSNSDDAVGAFIACCIGCILAQIQALLEFFNKYAYIQVAIYGKPFIPAAKDTWRLLTTRGIDLLINDDLVGNVVAMGGILVGAVCAIIGYVFVSTVDPAYNATGTFTPIIILVSFFIGISLFFIPGQVIDSGNAATFVCLAEDPAALMRSKPMLFEQIRQSYPQVVDGLHV</sequence>
<dbReference type="PRINTS" id="PR00342">
    <property type="entry name" value="RHESUSRHD"/>
</dbReference>
<dbReference type="Proteomes" id="UP001151582">
    <property type="component" value="Unassembled WGS sequence"/>
</dbReference>
<feature type="transmembrane region" description="Helical" evidence="8">
    <location>
        <begin position="131"/>
        <end position="151"/>
    </location>
</feature>
<reference evidence="9" key="1">
    <citation type="submission" date="2022-07" db="EMBL/GenBank/DDBJ databases">
        <title>Phylogenomic reconstructions and comparative analyses of Kickxellomycotina fungi.</title>
        <authorList>
            <person name="Reynolds N.K."/>
            <person name="Stajich J.E."/>
            <person name="Barry K."/>
            <person name="Grigoriev I.V."/>
            <person name="Crous P."/>
            <person name="Smith M.E."/>
        </authorList>
    </citation>
    <scope>NUCLEOTIDE SEQUENCE</scope>
    <source>
        <strain evidence="9">RSA 567</strain>
    </source>
</reference>
<feature type="transmembrane region" description="Helical" evidence="8">
    <location>
        <begin position="322"/>
        <end position="341"/>
    </location>
</feature>
<keyword evidence="6 8" id="KW-1133">Transmembrane helix</keyword>
<protein>
    <recommendedName>
        <fullName evidence="4 8">Protein PNS1</fullName>
    </recommendedName>
</protein>
<name>A0A9W8B6E3_9FUNG</name>
<evidence type="ECO:0000256" key="2">
    <source>
        <dbReference type="ARBA" id="ARBA00004141"/>
    </source>
</evidence>
<feature type="transmembrane region" description="Helical" evidence="8">
    <location>
        <begin position="290"/>
        <end position="310"/>
    </location>
</feature>
<gene>
    <name evidence="9" type="primary">PNS1</name>
    <name evidence="9" type="ORF">H4R34_004023</name>
</gene>
<evidence type="ECO:0000256" key="7">
    <source>
        <dbReference type="ARBA" id="ARBA00023136"/>
    </source>
</evidence>
<keyword evidence="10" id="KW-1185">Reference proteome</keyword>
<dbReference type="GO" id="GO:0005886">
    <property type="term" value="C:plasma membrane"/>
    <property type="evidence" value="ECO:0007669"/>
    <property type="project" value="UniProtKB-SubCell"/>
</dbReference>
<comment type="function">
    <text evidence="1 8">Probably involved in transport through the plasma membrane.</text>
</comment>
<feature type="transmembrane region" description="Helical" evidence="8">
    <location>
        <begin position="31"/>
        <end position="52"/>
    </location>
</feature>
<dbReference type="PANTHER" id="PTHR12385">
    <property type="entry name" value="CHOLINE TRANSPORTER-LIKE (SLC FAMILY 44)"/>
    <property type="match status" value="1"/>
</dbReference>
<evidence type="ECO:0000256" key="1">
    <source>
        <dbReference type="ARBA" id="ARBA00002957"/>
    </source>
</evidence>
<evidence type="ECO:0000313" key="10">
    <source>
        <dbReference type="Proteomes" id="UP001151582"/>
    </source>
</evidence>
<evidence type="ECO:0000256" key="4">
    <source>
        <dbReference type="ARBA" id="ARBA00015388"/>
    </source>
</evidence>
<dbReference type="InterPro" id="IPR007603">
    <property type="entry name" value="Choline_transptr-like"/>
</dbReference>
<dbReference type="GO" id="GO:0022857">
    <property type="term" value="F:transmembrane transporter activity"/>
    <property type="evidence" value="ECO:0007669"/>
    <property type="project" value="UniProtKB-UniRule"/>
</dbReference>
<dbReference type="Pfam" id="PF04515">
    <property type="entry name" value="Choline_transpo"/>
    <property type="match status" value="1"/>
</dbReference>
<comment type="similarity">
    <text evidence="3 8">Belongs to the CTL (choline transporter-like) family.</text>
</comment>
<feature type="transmembrane region" description="Helical" evidence="8">
    <location>
        <begin position="72"/>
        <end position="98"/>
    </location>
</feature>
<proteinExistence type="inferred from homology"/>
<comment type="subcellular location">
    <subcellularLocation>
        <location evidence="8">Cell membrane</location>
        <topology evidence="8">Multi-pass membrane protein</topology>
    </subcellularLocation>
    <subcellularLocation>
        <location evidence="2">Membrane</location>
        <topology evidence="2">Multi-pass membrane protein</topology>
    </subcellularLocation>
</comment>